<dbReference type="InterPro" id="IPR006225">
    <property type="entry name" value="PsdUridine_synth_RluC/D"/>
</dbReference>
<evidence type="ECO:0000256" key="2">
    <source>
        <dbReference type="ARBA" id="ARBA00022884"/>
    </source>
</evidence>
<evidence type="ECO:0000313" key="15">
    <source>
        <dbReference type="Proteomes" id="UP000485880"/>
    </source>
</evidence>
<organism evidence="14 15">
    <name type="scientific">Methylocella tundrae</name>
    <dbReference type="NCBI Taxonomy" id="227605"/>
    <lineage>
        <taxon>Bacteria</taxon>
        <taxon>Pseudomonadati</taxon>
        <taxon>Pseudomonadota</taxon>
        <taxon>Alphaproteobacteria</taxon>
        <taxon>Hyphomicrobiales</taxon>
        <taxon>Beijerinckiaceae</taxon>
        <taxon>Methylocella</taxon>
    </lineage>
</organism>
<dbReference type="PROSITE" id="PS01129">
    <property type="entry name" value="PSI_RLU"/>
    <property type="match status" value="1"/>
</dbReference>
<dbReference type="GO" id="GO:0000455">
    <property type="term" value="P:enzyme-directed rRNA pseudouridine synthesis"/>
    <property type="evidence" value="ECO:0007669"/>
    <property type="project" value="TreeGrafter"/>
</dbReference>
<dbReference type="CDD" id="cd02869">
    <property type="entry name" value="PseudoU_synth_RluA_like"/>
    <property type="match status" value="1"/>
</dbReference>
<comment type="function">
    <text evidence="10">Responsible for synthesis of pseudouridine from uracil at positions 1911, 1915 and 1917 in 23S ribosomal RNA.</text>
</comment>
<dbReference type="SUPFAM" id="SSF55120">
    <property type="entry name" value="Pseudouridine synthase"/>
    <property type="match status" value="1"/>
</dbReference>
<evidence type="ECO:0000256" key="11">
    <source>
        <dbReference type="PIRSR" id="PIRSR606225-1"/>
    </source>
</evidence>
<comment type="similarity">
    <text evidence="1">Belongs to the pseudouridine synthase RluA family.</text>
</comment>
<keyword evidence="2 12" id="KW-0694">RNA-binding</keyword>
<keyword evidence="3 14" id="KW-0413">Isomerase</keyword>
<dbReference type="CDD" id="cd00165">
    <property type="entry name" value="S4"/>
    <property type="match status" value="1"/>
</dbReference>
<dbReference type="NCBIfam" id="TIGR00005">
    <property type="entry name" value="rluA_subfam"/>
    <property type="match status" value="1"/>
</dbReference>
<evidence type="ECO:0000256" key="8">
    <source>
        <dbReference type="ARBA" id="ARBA00042840"/>
    </source>
</evidence>
<sequence length="443" mass="47337">MDKSAFDIVGRFLRAPFCAGARAGRELWRASERSRCFLRRGAPNTEYKRPGRTLRARRGLFRRRWLVAAGLALRRDEISPPPYMSGKRAGRGSKVPTDLRDQADLVAAERGKASSRAFRVGPERGGERLDRFLAAEVSACGLSLSRTRLKALIEAGCVAVDDALVTDASFCVRAGQTIGLEVPAATDAAPVGQDIPLNVAFEDDHLLVIDKPAGLVVHPAAGHLDGTLVNALIAHCGASLSGIGGVRRPGIVHRLDKDTSGLMVVAKTDEAHHGLAKTFADHGKTLSLTREYLCLAWGTPTRASGVIDAPLGRHAVDREKIAIVPEARGRHAVTHWRALERFGADASLIACRLETGRTHQIRVHMASMGHPLLGDPVYGQGFKSKAARLSPQAQAALKALARQALHAAVLGFAHPVTGAPLHFESAPPRDMLDLQAALAAGAK</sequence>
<dbReference type="EMBL" id="CABFMQ020000001">
    <property type="protein sequence ID" value="VTZ48226.1"/>
    <property type="molecule type" value="Genomic_DNA"/>
</dbReference>
<evidence type="ECO:0000259" key="13">
    <source>
        <dbReference type="Pfam" id="PF00849"/>
    </source>
</evidence>
<proteinExistence type="inferred from homology"/>
<evidence type="ECO:0000256" key="1">
    <source>
        <dbReference type="ARBA" id="ARBA00010876"/>
    </source>
</evidence>
<feature type="active site" evidence="11">
    <location>
        <position position="256"/>
    </location>
</feature>
<evidence type="ECO:0000256" key="12">
    <source>
        <dbReference type="PROSITE-ProRule" id="PRU00182"/>
    </source>
</evidence>
<evidence type="ECO:0000256" key="3">
    <source>
        <dbReference type="ARBA" id="ARBA00023235"/>
    </source>
</evidence>
<dbReference type="InterPro" id="IPR006224">
    <property type="entry name" value="PsdUridine_synth_RluA-like_CS"/>
</dbReference>
<feature type="domain" description="Pseudouridine synthase RsuA/RluA-like" evidence="13">
    <location>
        <begin position="205"/>
        <end position="367"/>
    </location>
</feature>
<dbReference type="PANTHER" id="PTHR21600:SF44">
    <property type="entry name" value="RIBOSOMAL LARGE SUBUNIT PSEUDOURIDINE SYNTHASE D"/>
    <property type="match status" value="1"/>
</dbReference>
<dbReference type="AlphaFoldDB" id="A0A8B6M076"/>
<dbReference type="SUPFAM" id="SSF55174">
    <property type="entry name" value="Alpha-L RNA-binding motif"/>
    <property type="match status" value="1"/>
</dbReference>
<dbReference type="FunFam" id="3.30.2350.10:FF:000006">
    <property type="entry name" value="Pseudouridine synthase"/>
    <property type="match status" value="1"/>
</dbReference>
<keyword evidence="15" id="KW-1185">Reference proteome</keyword>
<evidence type="ECO:0000256" key="6">
    <source>
        <dbReference type="ARBA" id="ARBA00040039"/>
    </source>
</evidence>
<evidence type="ECO:0000256" key="10">
    <source>
        <dbReference type="ARBA" id="ARBA00056072"/>
    </source>
</evidence>
<dbReference type="Gene3D" id="3.30.2350.10">
    <property type="entry name" value="Pseudouridine synthase"/>
    <property type="match status" value="1"/>
</dbReference>
<comment type="caution">
    <text evidence="14">The sequence shown here is derived from an EMBL/GenBank/DDBJ whole genome shotgun (WGS) entry which is preliminary data.</text>
</comment>
<evidence type="ECO:0000256" key="7">
    <source>
        <dbReference type="ARBA" id="ARBA00042264"/>
    </source>
</evidence>
<dbReference type="InterPro" id="IPR050188">
    <property type="entry name" value="RluA_PseudoU_synthase"/>
</dbReference>
<reference evidence="14 15" key="1">
    <citation type="submission" date="2019-05" db="EMBL/GenBank/DDBJ databases">
        <authorList>
            <person name="Farhan Ul Haque M."/>
        </authorList>
    </citation>
    <scope>NUCLEOTIDE SEQUENCE [LARGE SCALE GENOMIC DNA]</scope>
    <source>
        <strain evidence="14">2</strain>
    </source>
</reference>
<dbReference type="PANTHER" id="PTHR21600">
    <property type="entry name" value="MITOCHONDRIAL RNA PSEUDOURIDINE SYNTHASE"/>
    <property type="match status" value="1"/>
</dbReference>
<dbReference type="InterPro" id="IPR020103">
    <property type="entry name" value="PsdUridine_synth_cat_dom_sf"/>
</dbReference>
<gene>
    <name evidence="14" type="ORF">MPC4_10176</name>
</gene>
<dbReference type="EC" id="5.4.99.23" evidence="5"/>
<dbReference type="Proteomes" id="UP000485880">
    <property type="component" value="Unassembled WGS sequence"/>
</dbReference>
<protein>
    <recommendedName>
        <fullName evidence="6">Ribosomal large subunit pseudouridine synthase D</fullName>
        <ecNumber evidence="5">5.4.99.23</ecNumber>
    </recommendedName>
    <alternativeName>
        <fullName evidence="7">23S rRNA pseudouridine(1911/1915/1917) synthase</fullName>
    </alternativeName>
    <alternativeName>
        <fullName evidence="8">rRNA pseudouridylate synthase D</fullName>
    </alternativeName>
    <alternativeName>
        <fullName evidence="9">rRNA-uridine isomerase D</fullName>
    </alternativeName>
</protein>
<evidence type="ECO:0000256" key="4">
    <source>
        <dbReference type="ARBA" id="ARBA00036882"/>
    </source>
</evidence>
<dbReference type="PROSITE" id="PS50889">
    <property type="entry name" value="S4"/>
    <property type="match status" value="1"/>
</dbReference>
<accession>A0A8B6M076</accession>
<comment type="catalytic activity">
    <reaction evidence="4">
        <text>uridine(1911/1915/1917) in 23S rRNA = pseudouridine(1911/1915/1917) in 23S rRNA</text>
        <dbReference type="Rhea" id="RHEA:42524"/>
        <dbReference type="Rhea" id="RHEA-COMP:10097"/>
        <dbReference type="Rhea" id="RHEA-COMP:10098"/>
        <dbReference type="ChEBI" id="CHEBI:65314"/>
        <dbReference type="ChEBI" id="CHEBI:65315"/>
        <dbReference type="EC" id="5.4.99.23"/>
    </reaction>
</comment>
<name>A0A8B6M076_METTU</name>
<evidence type="ECO:0000313" key="14">
    <source>
        <dbReference type="EMBL" id="VTZ48226.1"/>
    </source>
</evidence>
<dbReference type="Gene3D" id="3.10.290.10">
    <property type="entry name" value="RNA-binding S4 domain"/>
    <property type="match status" value="1"/>
</dbReference>
<evidence type="ECO:0000256" key="9">
    <source>
        <dbReference type="ARBA" id="ARBA00043148"/>
    </source>
</evidence>
<dbReference type="GO" id="GO:0160140">
    <property type="term" value="F:23S rRNA pseudouridine(1911/1915/1917) synthase activity"/>
    <property type="evidence" value="ECO:0007669"/>
    <property type="project" value="UniProtKB-EC"/>
</dbReference>
<evidence type="ECO:0000256" key="5">
    <source>
        <dbReference type="ARBA" id="ARBA00038942"/>
    </source>
</evidence>
<dbReference type="GO" id="GO:0003723">
    <property type="term" value="F:RNA binding"/>
    <property type="evidence" value="ECO:0007669"/>
    <property type="project" value="UniProtKB-KW"/>
</dbReference>
<dbReference type="Pfam" id="PF00849">
    <property type="entry name" value="PseudoU_synth_2"/>
    <property type="match status" value="1"/>
</dbReference>
<dbReference type="InterPro" id="IPR036986">
    <property type="entry name" value="S4_RNA-bd_sf"/>
</dbReference>
<dbReference type="InterPro" id="IPR006145">
    <property type="entry name" value="PsdUridine_synth_RsuA/RluA"/>
</dbReference>